<feature type="domain" description="HNH nuclease" evidence="2">
    <location>
        <begin position="407"/>
        <end position="457"/>
    </location>
</feature>
<proteinExistence type="predicted"/>
<evidence type="ECO:0000259" key="2">
    <source>
        <dbReference type="SMART" id="SM00507"/>
    </source>
</evidence>
<feature type="compositionally biased region" description="Low complexity" evidence="1">
    <location>
        <begin position="11"/>
        <end position="24"/>
    </location>
</feature>
<dbReference type="GO" id="GO:0003676">
    <property type="term" value="F:nucleic acid binding"/>
    <property type="evidence" value="ECO:0007669"/>
    <property type="project" value="InterPro"/>
</dbReference>
<evidence type="ECO:0000256" key="1">
    <source>
        <dbReference type="SAM" id="MobiDB-lite"/>
    </source>
</evidence>
<keyword evidence="3" id="KW-0540">Nuclease</keyword>
<dbReference type="SMART" id="SM00507">
    <property type="entry name" value="HNHc"/>
    <property type="match status" value="1"/>
</dbReference>
<dbReference type="InterPro" id="IPR002711">
    <property type="entry name" value="HNH"/>
</dbReference>
<name>A0AAJ6AH31_9MICC</name>
<feature type="region of interest" description="Disordered" evidence="1">
    <location>
        <begin position="1"/>
        <end position="36"/>
    </location>
</feature>
<organism evidence="3 4">
    <name type="scientific">Auritidibacter ignavus</name>
    <dbReference type="NCBI Taxonomy" id="678932"/>
    <lineage>
        <taxon>Bacteria</taxon>
        <taxon>Bacillati</taxon>
        <taxon>Actinomycetota</taxon>
        <taxon>Actinomycetes</taxon>
        <taxon>Micrococcales</taxon>
        <taxon>Micrococcaceae</taxon>
        <taxon>Auritidibacter</taxon>
    </lineage>
</organism>
<dbReference type="RefSeq" id="WP_110099939.1">
    <property type="nucleotide sequence ID" value="NZ_CP122565.1"/>
</dbReference>
<keyword evidence="4" id="KW-1185">Reference proteome</keyword>
<keyword evidence="3" id="KW-0255">Endonuclease</keyword>
<evidence type="ECO:0000313" key="4">
    <source>
        <dbReference type="Proteomes" id="UP001224674"/>
    </source>
</evidence>
<gene>
    <name evidence="3" type="ORF">QDX21_07350</name>
</gene>
<dbReference type="InterPro" id="IPR003615">
    <property type="entry name" value="HNH_nuc"/>
</dbReference>
<dbReference type="GO" id="GO:0008270">
    <property type="term" value="F:zinc ion binding"/>
    <property type="evidence" value="ECO:0007669"/>
    <property type="project" value="InterPro"/>
</dbReference>
<feature type="region of interest" description="Disordered" evidence="1">
    <location>
        <begin position="184"/>
        <end position="215"/>
    </location>
</feature>
<dbReference type="GO" id="GO:0004519">
    <property type="term" value="F:endonuclease activity"/>
    <property type="evidence" value="ECO:0007669"/>
    <property type="project" value="UniProtKB-KW"/>
</dbReference>
<sequence length="498" mass="55067">MTHSTPALPRHTPSTGPSPSGHPGVLTSPEIPDDPALDELTADQIRDLERDLVDHLAAAERAKNALAAQQIASTAQLNRLRTRRDKLANIPKQRRAGGLGAEIGLARRESPSKGNARLREALLLAHHARHAHTALSQGHLNEDQVTVLARELAGTQHQTQHEVDAQLKDRYRFLGISQLKDEARGHVQRLEPQSSRDKSDRAQASRKVARSDRSDGMVEISGLVEAKYGIPVLDILREQAEKILRAERAAYTESLRAVEDFTDNADDVDNAELGDDAERAENPQHDTAASTPTPPRTIDQIMADLFIAKLTHDPANDPDPEPASDAQSPVFRAPRAIELNLVMTDAALFAGDDTPAQFVGYGPIPAALAREWVQDEQIEVFLRRLYTSPETNQLVTMDSRSRAFPQTLRKMLVLRDHRCRNLYCDNPIDHADHIRRYRDGGQTSLDNGQGLCAVCNQMKETHGWTQRPVKGGLKVITPTGHSYFTQDPPLIPGMRRAA</sequence>
<reference evidence="3 4" key="1">
    <citation type="submission" date="2023-03" db="EMBL/GenBank/DDBJ databases">
        <title>Complete genome sequences of several Auritidibacter ignavus strains isolated from ear infections.</title>
        <authorList>
            <person name="Baehr T."/>
            <person name="Baumhoegger A.M."/>
        </authorList>
    </citation>
    <scope>NUCLEOTIDE SEQUENCE [LARGE SCALE GENOMIC DNA]</scope>
    <source>
        <strain evidence="3 4">BABAE-6</strain>
    </source>
</reference>
<keyword evidence="3" id="KW-0378">Hydrolase</keyword>
<protein>
    <submittedName>
        <fullName evidence="3">HNH endonuclease</fullName>
    </submittedName>
</protein>
<accession>A0AAJ6AH31</accession>
<evidence type="ECO:0000313" key="3">
    <source>
        <dbReference type="EMBL" id="WGH92149.1"/>
    </source>
</evidence>
<feature type="region of interest" description="Disordered" evidence="1">
    <location>
        <begin position="275"/>
        <end position="296"/>
    </location>
</feature>
<dbReference type="Proteomes" id="UP001224674">
    <property type="component" value="Chromosome"/>
</dbReference>
<dbReference type="EMBL" id="CP122566">
    <property type="protein sequence ID" value="WGH92149.1"/>
    <property type="molecule type" value="Genomic_DNA"/>
</dbReference>
<dbReference type="Pfam" id="PF01844">
    <property type="entry name" value="HNH"/>
    <property type="match status" value="1"/>
</dbReference>
<dbReference type="AlphaFoldDB" id="A0AAJ6AH31"/>
<dbReference type="Gene3D" id="1.10.30.50">
    <property type="match status" value="1"/>
</dbReference>
<dbReference type="CDD" id="cd00085">
    <property type="entry name" value="HNHc"/>
    <property type="match status" value="1"/>
</dbReference>